<reference evidence="8 9" key="1">
    <citation type="journal article" date="2017" name="G3 (Bethesda)">
        <title>The Physical Genome Mapping of Anopheles albimanus Corrected Scaffold Misassemblies and Identified Interarm Rearrangements in Genus Anopheles.</title>
        <authorList>
            <person name="Artemov G.N."/>
            <person name="Peery A.N."/>
            <person name="Jiang X."/>
            <person name="Tu Z."/>
            <person name="Stegniy V.N."/>
            <person name="Sharakhova M.V."/>
            <person name="Sharakhov I.V."/>
        </authorList>
    </citation>
    <scope>NUCLEOTIDE SEQUENCE [LARGE SCALE GENOMIC DNA]</scope>
    <source>
        <strain evidence="8 9">ALBI9_A</strain>
    </source>
</reference>
<dbReference type="InterPro" id="IPR002502">
    <property type="entry name" value="Amidase_domain"/>
</dbReference>
<dbReference type="GO" id="GO:0008745">
    <property type="term" value="F:N-acetylmuramoyl-L-alanine amidase activity"/>
    <property type="evidence" value="ECO:0007669"/>
    <property type="project" value="InterPro"/>
</dbReference>
<dbReference type="Proteomes" id="UP000069272">
    <property type="component" value="Chromosome 3L"/>
</dbReference>
<name>A0A8W7K8X4_ANOAL</name>
<sequence length="409" mass="44726">MESTPDSEAASPVPDPVTAALMRIHPRYNNFQQNNSMPHETQALGARYHQSSENSRLPGNHQNGVIPNGGNAQAGTVQPAASSIINLTNSSDVVIGPMTQYQGAVTIYQYMDATVEAGRIANGSNNQNNLELPAGTSSSPCERCILYNIILVLIIFGLVILFYIIYTTTPSDNGKQPSAILFGNNYFSSSIPNLGNGHMLLGRKNWGAQQGVLGPYELERPIPYVLITHIGVHSKNCTNVHTCSIMMRTLQDAAIAEKYLSDIQSNFYLGGDGNVYVGRGWDRANAYANKSVAVCFMGDYGRYEPNELQFSALAHLLTYGETHDLLAKDYRIVAHRQTKRTRSPGIKLYEKVIQLPRWDPCGTPGHETCGTEVGLPIVWDQENNKPSYTSSVSNNTSTDALTPVAPNKD</sequence>
<dbReference type="PANTHER" id="PTHR11022:SF76">
    <property type="entry name" value="PEPTIDOGLYCAN-RECOGNITION PROTEIN LA"/>
    <property type="match status" value="1"/>
</dbReference>
<dbReference type="SUPFAM" id="SSF55846">
    <property type="entry name" value="N-acetylmuramoyl-L-alanine amidase-like"/>
    <property type="match status" value="1"/>
</dbReference>
<protein>
    <recommendedName>
        <fullName evidence="10">Peptidoglycan recognition protein family domain-containing protein</fullName>
    </recommendedName>
</protein>
<evidence type="ECO:0000313" key="9">
    <source>
        <dbReference type="Proteomes" id="UP000069272"/>
    </source>
</evidence>
<evidence type="ECO:0000256" key="5">
    <source>
        <dbReference type="SAM" id="Phobius"/>
    </source>
</evidence>
<evidence type="ECO:0008006" key="10">
    <source>
        <dbReference type="Google" id="ProtNLM"/>
    </source>
</evidence>
<comment type="similarity">
    <text evidence="1">Belongs to the N-acetylmuramoyl-L-alanine amidase 2 family.</text>
</comment>
<evidence type="ECO:0000313" key="8">
    <source>
        <dbReference type="EnsemblMetazoa" id="AALB016521-PA"/>
    </source>
</evidence>
<keyword evidence="2" id="KW-0399">Innate immunity</keyword>
<evidence type="ECO:0000256" key="1">
    <source>
        <dbReference type="ARBA" id="ARBA00007553"/>
    </source>
</evidence>
<dbReference type="SMART" id="SM00701">
    <property type="entry name" value="PGRP"/>
    <property type="match status" value="1"/>
</dbReference>
<keyword evidence="3" id="KW-0391">Immunity</keyword>
<evidence type="ECO:0000256" key="4">
    <source>
        <dbReference type="SAM" id="MobiDB-lite"/>
    </source>
</evidence>
<feature type="compositionally biased region" description="Low complexity" evidence="4">
    <location>
        <begin position="387"/>
        <end position="398"/>
    </location>
</feature>
<dbReference type="PANTHER" id="PTHR11022">
    <property type="entry name" value="PEPTIDOGLYCAN RECOGNITION PROTEIN"/>
    <property type="match status" value="1"/>
</dbReference>
<dbReference type="InterPro" id="IPR036505">
    <property type="entry name" value="Amidase/PGRP_sf"/>
</dbReference>
<dbReference type="Gene3D" id="3.40.80.10">
    <property type="entry name" value="Peptidoglycan recognition protein-like"/>
    <property type="match status" value="1"/>
</dbReference>
<keyword evidence="9" id="KW-1185">Reference proteome</keyword>
<keyword evidence="5" id="KW-1133">Transmembrane helix</keyword>
<reference evidence="8" key="2">
    <citation type="submission" date="2022-08" db="UniProtKB">
        <authorList>
            <consortium name="EnsemblMetazoa"/>
        </authorList>
    </citation>
    <scope>IDENTIFICATION</scope>
    <source>
        <strain evidence="8">STECLA/ALBI9_A</strain>
    </source>
</reference>
<dbReference type="AlphaFoldDB" id="A0A8W7K8X4"/>
<feature type="region of interest" description="Disordered" evidence="4">
    <location>
        <begin position="386"/>
        <end position="409"/>
    </location>
</feature>
<dbReference type="InterPro" id="IPR006619">
    <property type="entry name" value="PGRP_domain_met/bac"/>
</dbReference>
<dbReference type="EnsemblMetazoa" id="AALB016521-RA">
    <property type="protein sequence ID" value="AALB016521-PA"/>
    <property type="gene ID" value="AALB016521"/>
</dbReference>
<feature type="transmembrane region" description="Helical" evidence="5">
    <location>
        <begin position="145"/>
        <end position="166"/>
    </location>
</feature>
<evidence type="ECO:0000256" key="2">
    <source>
        <dbReference type="ARBA" id="ARBA00022588"/>
    </source>
</evidence>
<evidence type="ECO:0000259" key="6">
    <source>
        <dbReference type="SMART" id="SM00644"/>
    </source>
</evidence>
<dbReference type="GO" id="GO:0008270">
    <property type="term" value="F:zinc ion binding"/>
    <property type="evidence" value="ECO:0007669"/>
    <property type="project" value="InterPro"/>
</dbReference>
<accession>A0A8W7K8X4</accession>
<feature type="domain" description="Peptidoglycan recognition protein family" evidence="7">
    <location>
        <begin position="198"/>
        <end position="339"/>
    </location>
</feature>
<dbReference type="InterPro" id="IPR015510">
    <property type="entry name" value="PGRP"/>
</dbReference>
<feature type="domain" description="N-acetylmuramoyl-L-alanine amidase" evidence="6">
    <location>
        <begin position="210"/>
        <end position="345"/>
    </location>
</feature>
<dbReference type="Pfam" id="PF01510">
    <property type="entry name" value="Amidase_2"/>
    <property type="match status" value="1"/>
</dbReference>
<evidence type="ECO:0000259" key="7">
    <source>
        <dbReference type="SMART" id="SM00701"/>
    </source>
</evidence>
<organism evidence="8 9">
    <name type="scientific">Anopheles albimanus</name>
    <name type="common">New world malaria mosquito</name>
    <dbReference type="NCBI Taxonomy" id="7167"/>
    <lineage>
        <taxon>Eukaryota</taxon>
        <taxon>Metazoa</taxon>
        <taxon>Ecdysozoa</taxon>
        <taxon>Arthropoda</taxon>
        <taxon>Hexapoda</taxon>
        <taxon>Insecta</taxon>
        <taxon>Pterygota</taxon>
        <taxon>Neoptera</taxon>
        <taxon>Endopterygota</taxon>
        <taxon>Diptera</taxon>
        <taxon>Nematocera</taxon>
        <taxon>Culicoidea</taxon>
        <taxon>Culicidae</taxon>
        <taxon>Anophelinae</taxon>
        <taxon>Anopheles</taxon>
    </lineage>
</organism>
<dbReference type="SMART" id="SM00644">
    <property type="entry name" value="Ami_2"/>
    <property type="match status" value="1"/>
</dbReference>
<proteinExistence type="inferred from homology"/>
<dbReference type="GO" id="GO:0009253">
    <property type="term" value="P:peptidoglycan catabolic process"/>
    <property type="evidence" value="ECO:0007669"/>
    <property type="project" value="InterPro"/>
</dbReference>
<keyword evidence="5" id="KW-0472">Membrane</keyword>
<evidence type="ECO:0000256" key="3">
    <source>
        <dbReference type="ARBA" id="ARBA00022859"/>
    </source>
</evidence>
<keyword evidence="5" id="KW-0812">Transmembrane</keyword>
<dbReference type="GO" id="GO:0045087">
    <property type="term" value="P:innate immune response"/>
    <property type="evidence" value="ECO:0007669"/>
    <property type="project" value="UniProtKB-KW"/>
</dbReference>
<dbReference type="CDD" id="cd06583">
    <property type="entry name" value="PGRP"/>
    <property type="match status" value="1"/>
</dbReference>